<comment type="caution">
    <text evidence="2">The sequence shown here is derived from an EMBL/GenBank/DDBJ whole genome shotgun (WGS) entry which is preliminary data.</text>
</comment>
<dbReference type="Proteomes" id="UP000324800">
    <property type="component" value="Unassembled WGS sequence"/>
</dbReference>
<evidence type="ECO:0000313" key="3">
    <source>
        <dbReference type="Proteomes" id="UP000324800"/>
    </source>
</evidence>
<accession>A0A5J4VYU1</accession>
<dbReference type="EMBL" id="SNRW01004380">
    <property type="protein sequence ID" value="KAA6387429.1"/>
    <property type="molecule type" value="Genomic_DNA"/>
</dbReference>
<sequence length="440" mass="51421">MELDEDDNHHHHLDHDNDHDRNHRHERDRNDRNDQLDLGRVRKRRRVISSEGSANRQNNKDWAEGLHREVERQQLRQFRIRHDRREQVLPQVLTVSGAPVYMPGLRAVQEEAFRVANHISPNLDEESINREIQIQLQDVTVNNIQNEQRQQTDVIDLEQNIQQQIEDIPRNEQGNINNEAEQPTQTGAIHTPQTETPYNLQHKQTGQNDDLNNMAEQIPLQSVESITGLLNLTHQASLSETGSLNEQQQQQLSISLSPSSSSLIQIKQSQQPDQKQYLFVTDPNHQIIKGVQQSKNIPIEYAVNHLPLLSEDPKSQVEIKIYTGEQLQHINKMEQADQFQNMMENMMSKLQGHSNEDEAMRLLMQILNKLSPEEQYRVKRNFGQQMRLTSFYEAQIQRRITEYNNNAVHIDTGWDFGSGTVEQQKEFQEDFKNEFQLLEI</sequence>
<dbReference type="AlphaFoldDB" id="A0A5J4VYU1"/>
<reference evidence="2 3" key="1">
    <citation type="submission" date="2019-03" db="EMBL/GenBank/DDBJ databases">
        <title>Single cell metagenomics reveals metabolic interactions within the superorganism composed of flagellate Streblomastix strix and complex community of Bacteroidetes bacteria on its surface.</title>
        <authorList>
            <person name="Treitli S.C."/>
            <person name="Kolisko M."/>
            <person name="Husnik F."/>
            <person name="Keeling P."/>
            <person name="Hampl V."/>
        </authorList>
    </citation>
    <scope>NUCLEOTIDE SEQUENCE [LARGE SCALE GENOMIC DNA]</scope>
    <source>
        <strain evidence="2">ST1C</strain>
    </source>
</reference>
<evidence type="ECO:0000313" key="2">
    <source>
        <dbReference type="EMBL" id="KAA6387429.1"/>
    </source>
</evidence>
<feature type="compositionally biased region" description="Basic and acidic residues" evidence="1">
    <location>
        <begin position="7"/>
        <end position="40"/>
    </location>
</feature>
<name>A0A5J4VYU1_9EUKA</name>
<evidence type="ECO:0000256" key="1">
    <source>
        <dbReference type="SAM" id="MobiDB-lite"/>
    </source>
</evidence>
<gene>
    <name evidence="2" type="ORF">EZS28_017045</name>
</gene>
<feature type="region of interest" description="Disordered" evidence="1">
    <location>
        <begin position="1"/>
        <end position="62"/>
    </location>
</feature>
<protein>
    <submittedName>
        <fullName evidence="2">Uncharacterized protein</fullName>
    </submittedName>
</protein>
<organism evidence="2 3">
    <name type="scientific">Streblomastix strix</name>
    <dbReference type="NCBI Taxonomy" id="222440"/>
    <lineage>
        <taxon>Eukaryota</taxon>
        <taxon>Metamonada</taxon>
        <taxon>Preaxostyla</taxon>
        <taxon>Oxymonadida</taxon>
        <taxon>Streblomastigidae</taxon>
        <taxon>Streblomastix</taxon>
    </lineage>
</organism>
<proteinExistence type="predicted"/>